<dbReference type="CDD" id="cd02440">
    <property type="entry name" value="AdoMet_MTases"/>
    <property type="match status" value="1"/>
</dbReference>
<gene>
    <name evidence="6" type="ORF">HNR40_009580</name>
</gene>
<dbReference type="SUPFAM" id="SSF53335">
    <property type="entry name" value="S-adenosyl-L-methionine-dependent methyltransferases"/>
    <property type="match status" value="1"/>
</dbReference>
<evidence type="ECO:0000256" key="1">
    <source>
        <dbReference type="ARBA" id="ARBA00022603"/>
    </source>
</evidence>
<dbReference type="InterPro" id="IPR001077">
    <property type="entry name" value="COMT_C"/>
</dbReference>
<dbReference type="InterPro" id="IPR029063">
    <property type="entry name" value="SAM-dependent_MTases_sf"/>
</dbReference>
<proteinExistence type="predicted"/>
<evidence type="ECO:0000259" key="5">
    <source>
        <dbReference type="Pfam" id="PF08100"/>
    </source>
</evidence>
<evidence type="ECO:0000313" key="6">
    <source>
        <dbReference type="EMBL" id="MBB5084072.1"/>
    </source>
</evidence>
<sequence>MPLDLTPEESEPYFSGQAPGPHLDVIAAMATHAAAAGLRLGVFDALAEAPAPAADLAGRLGADPAALEVLLGALAATGYLARDGDRYAATGTARSLQGYGDSLLFWHDVLTGMWGGLEESVRSGKRQGDFYEWIAGRPQTLARFEGILRGQAGWLSEEIVALAPPPAGATRLLDLGGGHARYSIAYCAAGPELRATVVDLPSALVAGRAAVVEAGLEERVELRAGDLLEALPYVGQDCVLLFNLLHGFTAERAEELVRSAVGTLRPGGRAIVLERDPAGRGDPVADAFTRMFALNLHHTQGGVLHPLERIAGWLTSAGCAPPETMDLTRSPAHRLLVTTAT</sequence>
<dbReference type="InterPro" id="IPR012967">
    <property type="entry name" value="COMT_dimerisation"/>
</dbReference>
<dbReference type="RefSeq" id="WP_184973684.1">
    <property type="nucleotide sequence ID" value="NZ_JACHIN010000020.1"/>
</dbReference>
<keyword evidence="1 6" id="KW-0489">Methyltransferase</keyword>
<dbReference type="InterPro" id="IPR036388">
    <property type="entry name" value="WH-like_DNA-bd_sf"/>
</dbReference>
<name>A0A7W8EML2_9ACTN</name>
<evidence type="ECO:0000256" key="2">
    <source>
        <dbReference type="ARBA" id="ARBA00022679"/>
    </source>
</evidence>
<protein>
    <submittedName>
        <fullName evidence="6">SAM-dependent methyltransferase</fullName>
    </submittedName>
</protein>
<dbReference type="Pfam" id="PF08100">
    <property type="entry name" value="Dimerisation"/>
    <property type="match status" value="1"/>
</dbReference>
<organism evidence="6 7">
    <name type="scientific">Nonomuraea endophytica</name>
    <dbReference type="NCBI Taxonomy" id="714136"/>
    <lineage>
        <taxon>Bacteria</taxon>
        <taxon>Bacillati</taxon>
        <taxon>Actinomycetota</taxon>
        <taxon>Actinomycetes</taxon>
        <taxon>Streptosporangiales</taxon>
        <taxon>Streptosporangiaceae</taxon>
        <taxon>Nonomuraea</taxon>
    </lineage>
</organism>
<dbReference type="GO" id="GO:0032259">
    <property type="term" value="P:methylation"/>
    <property type="evidence" value="ECO:0007669"/>
    <property type="project" value="UniProtKB-KW"/>
</dbReference>
<feature type="domain" description="O-methyltransferase C-terminal" evidence="4">
    <location>
        <begin position="139"/>
        <end position="317"/>
    </location>
</feature>
<accession>A0A7W8EML2</accession>
<dbReference type="Gene3D" id="3.40.50.150">
    <property type="entry name" value="Vaccinia Virus protein VP39"/>
    <property type="match status" value="1"/>
</dbReference>
<dbReference type="GO" id="GO:0046983">
    <property type="term" value="F:protein dimerization activity"/>
    <property type="evidence" value="ECO:0007669"/>
    <property type="project" value="InterPro"/>
</dbReference>
<evidence type="ECO:0000259" key="4">
    <source>
        <dbReference type="Pfam" id="PF00891"/>
    </source>
</evidence>
<dbReference type="SUPFAM" id="SSF46785">
    <property type="entry name" value="Winged helix' DNA-binding domain"/>
    <property type="match status" value="1"/>
</dbReference>
<dbReference type="Proteomes" id="UP000568380">
    <property type="component" value="Unassembled WGS sequence"/>
</dbReference>
<dbReference type="InterPro" id="IPR016461">
    <property type="entry name" value="COMT-like"/>
</dbReference>
<evidence type="ECO:0000256" key="3">
    <source>
        <dbReference type="ARBA" id="ARBA00022691"/>
    </source>
</evidence>
<dbReference type="AlphaFoldDB" id="A0A7W8EML2"/>
<dbReference type="InterPro" id="IPR036390">
    <property type="entry name" value="WH_DNA-bd_sf"/>
</dbReference>
<dbReference type="Pfam" id="PF00891">
    <property type="entry name" value="Methyltransf_2"/>
    <property type="match status" value="1"/>
</dbReference>
<keyword evidence="7" id="KW-1185">Reference proteome</keyword>
<feature type="domain" description="O-methyltransferase dimerisation" evidence="5">
    <location>
        <begin position="29"/>
        <end position="95"/>
    </location>
</feature>
<dbReference type="PROSITE" id="PS51683">
    <property type="entry name" value="SAM_OMT_II"/>
    <property type="match status" value="1"/>
</dbReference>
<keyword evidence="3" id="KW-0949">S-adenosyl-L-methionine</keyword>
<dbReference type="EMBL" id="JACHIN010000020">
    <property type="protein sequence ID" value="MBB5084072.1"/>
    <property type="molecule type" value="Genomic_DNA"/>
</dbReference>
<keyword evidence="2 6" id="KW-0808">Transferase</keyword>
<dbReference type="GO" id="GO:0008171">
    <property type="term" value="F:O-methyltransferase activity"/>
    <property type="evidence" value="ECO:0007669"/>
    <property type="project" value="InterPro"/>
</dbReference>
<dbReference type="PANTHER" id="PTHR43712:SF2">
    <property type="entry name" value="O-METHYLTRANSFERASE CICE"/>
    <property type="match status" value="1"/>
</dbReference>
<dbReference type="PANTHER" id="PTHR43712">
    <property type="entry name" value="PUTATIVE (AFU_ORTHOLOGUE AFUA_4G14580)-RELATED"/>
    <property type="match status" value="1"/>
</dbReference>
<evidence type="ECO:0000313" key="7">
    <source>
        <dbReference type="Proteomes" id="UP000568380"/>
    </source>
</evidence>
<comment type="caution">
    <text evidence="6">The sequence shown here is derived from an EMBL/GenBank/DDBJ whole genome shotgun (WGS) entry which is preliminary data.</text>
</comment>
<dbReference type="Gene3D" id="1.10.10.10">
    <property type="entry name" value="Winged helix-like DNA-binding domain superfamily/Winged helix DNA-binding domain"/>
    <property type="match status" value="1"/>
</dbReference>
<reference evidence="6 7" key="1">
    <citation type="submission" date="2020-08" db="EMBL/GenBank/DDBJ databases">
        <title>Genomic Encyclopedia of Type Strains, Phase IV (KMG-IV): sequencing the most valuable type-strain genomes for metagenomic binning, comparative biology and taxonomic classification.</title>
        <authorList>
            <person name="Goeker M."/>
        </authorList>
    </citation>
    <scope>NUCLEOTIDE SEQUENCE [LARGE SCALE GENOMIC DNA]</scope>
    <source>
        <strain evidence="6 7">DSM 45385</strain>
    </source>
</reference>